<dbReference type="InterPro" id="IPR024272">
    <property type="entry name" value="MAFF-rel"/>
</dbReference>
<keyword evidence="1" id="KW-0812">Transmembrane</keyword>
<keyword evidence="1" id="KW-1133">Transmembrane helix</keyword>
<feature type="transmembrane region" description="Helical" evidence="1">
    <location>
        <begin position="48"/>
        <end position="66"/>
    </location>
</feature>
<feature type="transmembrane region" description="Helical" evidence="1">
    <location>
        <begin position="86"/>
        <end position="105"/>
    </location>
</feature>
<gene>
    <name evidence="2" type="ORF">OBE_07432</name>
</gene>
<dbReference type="Pfam" id="PF12750">
    <property type="entry name" value="Maff2"/>
    <property type="match status" value="1"/>
</dbReference>
<name>K1TAS3_9ZZZZ</name>
<feature type="transmembrane region" description="Helical" evidence="1">
    <location>
        <begin position="15"/>
        <end position="36"/>
    </location>
</feature>
<protein>
    <submittedName>
        <fullName evidence="2">Membrane protein</fullName>
    </submittedName>
</protein>
<keyword evidence="1" id="KW-0472">Membrane</keyword>
<evidence type="ECO:0000313" key="2">
    <source>
        <dbReference type="EMBL" id="EKC63505.1"/>
    </source>
</evidence>
<sequence length="114" mass="11671">LTSSQEDVRNQKRTVAVLTAIASIAAMSCMSCFAAVNASSFISTAQTVLTAVICLIGAGLAVWGIINLLEGYGNDNPGAKSQGMKQLMAGIALIAAGVLLVPVLGQMMNQAQSK</sequence>
<organism evidence="2">
    <name type="scientific">human gut metagenome</name>
    <dbReference type="NCBI Taxonomy" id="408170"/>
    <lineage>
        <taxon>unclassified sequences</taxon>
        <taxon>metagenomes</taxon>
        <taxon>organismal metagenomes</taxon>
    </lineage>
</organism>
<reference evidence="2" key="1">
    <citation type="journal article" date="2013" name="Environ. Microbiol.">
        <title>Microbiota from the distal guts of lean and obese adolescents exhibit partial functional redundancy besides clear differences in community structure.</title>
        <authorList>
            <person name="Ferrer M."/>
            <person name="Ruiz A."/>
            <person name="Lanza F."/>
            <person name="Haange S.B."/>
            <person name="Oberbach A."/>
            <person name="Till H."/>
            <person name="Bargiela R."/>
            <person name="Campoy C."/>
            <person name="Segura M.T."/>
            <person name="Richter M."/>
            <person name="von Bergen M."/>
            <person name="Seifert J."/>
            <person name="Suarez A."/>
        </authorList>
    </citation>
    <scope>NUCLEOTIDE SEQUENCE</scope>
</reference>
<proteinExistence type="predicted"/>
<dbReference type="AlphaFoldDB" id="K1TAS3"/>
<dbReference type="EMBL" id="AJWZ01005107">
    <property type="protein sequence ID" value="EKC63505.1"/>
    <property type="molecule type" value="Genomic_DNA"/>
</dbReference>
<evidence type="ECO:0000256" key="1">
    <source>
        <dbReference type="SAM" id="Phobius"/>
    </source>
</evidence>
<accession>K1TAS3</accession>
<comment type="caution">
    <text evidence="2">The sequence shown here is derived from an EMBL/GenBank/DDBJ whole genome shotgun (WGS) entry which is preliminary data.</text>
</comment>
<feature type="non-terminal residue" evidence="2">
    <location>
        <position position="1"/>
    </location>
</feature>